<feature type="transmembrane region" description="Helical" evidence="1">
    <location>
        <begin position="75"/>
        <end position="91"/>
    </location>
</feature>
<proteinExistence type="predicted"/>
<feature type="transmembrane region" description="Helical" evidence="1">
    <location>
        <begin position="50"/>
        <end position="69"/>
    </location>
</feature>
<dbReference type="InterPro" id="IPR004676">
    <property type="entry name" value="Cd-R_transporter"/>
</dbReference>
<dbReference type="OrthoDB" id="3791566at2759"/>
<protein>
    <submittedName>
        <fullName evidence="2">Cad-domain-containing protein</fullName>
    </submittedName>
</protein>
<dbReference type="Pfam" id="PF03596">
    <property type="entry name" value="Cad"/>
    <property type="match status" value="1"/>
</dbReference>
<evidence type="ECO:0000256" key="1">
    <source>
        <dbReference type="SAM" id="Phobius"/>
    </source>
</evidence>
<feature type="transmembrane region" description="Helical" evidence="1">
    <location>
        <begin position="142"/>
        <end position="164"/>
    </location>
</feature>
<feature type="transmembrane region" description="Helical" evidence="1">
    <location>
        <begin position="176"/>
        <end position="194"/>
    </location>
</feature>
<feature type="transmembrane region" description="Helical" evidence="1">
    <location>
        <begin position="217"/>
        <end position="237"/>
    </location>
</feature>
<accession>A0A2J6S4A7</accession>
<organism evidence="2 3">
    <name type="scientific">Hyaloscypha variabilis (strain UAMH 11265 / GT02V1 / F)</name>
    <name type="common">Meliniomyces variabilis</name>
    <dbReference type="NCBI Taxonomy" id="1149755"/>
    <lineage>
        <taxon>Eukaryota</taxon>
        <taxon>Fungi</taxon>
        <taxon>Dikarya</taxon>
        <taxon>Ascomycota</taxon>
        <taxon>Pezizomycotina</taxon>
        <taxon>Leotiomycetes</taxon>
        <taxon>Helotiales</taxon>
        <taxon>Hyaloscyphaceae</taxon>
        <taxon>Hyaloscypha</taxon>
        <taxon>Hyaloscypha variabilis</taxon>
    </lineage>
</organism>
<dbReference type="Proteomes" id="UP000235786">
    <property type="component" value="Unassembled WGS sequence"/>
</dbReference>
<keyword evidence="3" id="KW-1185">Reference proteome</keyword>
<sequence>MQFGPTLGTACSTFAITNIDDLFVLATFFAEAASSPTSSLSPLKITLGQYIGFTAIVAISMLGYGLSFALPSEPIGFLGLLPILLGVWKLLDLLFDGEDEEEEGKMRGLKNVLKVSAITVMNGGDNIGVYVPLFSQAKGAEIAVYVAVYYILLGVWCFAAWLIMGQKHVLKLAERYMAWVIPFLYTGLGVYIIVKSRAFPWAVRKIDGRFLGNPGKVIMGTVTAGTVCTIIGVMLWLKMRKRAQRMRESASVEVEEVRRSRKSR</sequence>
<gene>
    <name evidence="2" type="ORF">L207DRAFT_541670</name>
</gene>
<evidence type="ECO:0000313" key="2">
    <source>
        <dbReference type="EMBL" id="PMD45591.1"/>
    </source>
</evidence>
<keyword evidence="1" id="KW-0472">Membrane</keyword>
<keyword evidence="1" id="KW-1133">Transmembrane helix</keyword>
<keyword evidence="1" id="KW-0812">Transmembrane</keyword>
<dbReference type="EMBL" id="KZ613940">
    <property type="protein sequence ID" value="PMD45591.1"/>
    <property type="molecule type" value="Genomic_DNA"/>
</dbReference>
<name>A0A2J6S4A7_HYAVF</name>
<dbReference type="AlphaFoldDB" id="A0A2J6S4A7"/>
<reference evidence="2 3" key="1">
    <citation type="submission" date="2016-04" db="EMBL/GenBank/DDBJ databases">
        <title>A degradative enzymes factory behind the ericoid mycorrhizal symbiosis.</title>
        <authorList>
            <consortium name="DOE Joint Genome Institute"/>
            <person name="Martino E."/>
            <person name="Morin E."/>
            <person name="Grelet G."/>
            <person name="Kuo A."/>
            <person name="Kohler A."/>
            <person name="Daghino S."/>
            <person name="Barry K."/>
            <person name="Choi C."/>
            <person name="Cichocki N."/>
            <person name="Clum A."/>
            <person name="Copeland A."/>
            <person name="Hainaut M."/>
            <person name="Haridas S."/>
            <person name="Labutti K."/>
            <person name="Lindquist E."/>
            <person name="Lipzen A."/>
            <person name="Khouja H.-R."/>
            <person name="Murat C."/>
            <person name="Ohm R."/>
            <person name="Olson A."/>
            <person name="Spatafora J."/>
            <person name="Veneault-Fourrey C."/>
            <person name="Henrissat B."/>
            <person name="Grigoriev I."/>
            <person name="Martin F."/>
            <person name="Perotto S."/>
        </authorList>
    </citation>
    <scope>NUCLEOTIDE SEQUENCE [LARGE SCALE GENOMIC DNA]</scope>
    <source>
        <strain evidence="2 3">F</strain>
    </source>
</reference>
<evidence type="ECO:0000313" key="3">
    <source>
        <dbReference type="Proteomes" id="UP000235786"/>
    </source>
</evidence>